<feature type="domain" description="GGDEF" evidence="5">
    <location>
        <begin position="450"/>
        <end position="587"/>
    </location>
</feature>
<keyword evidence="3" id="KW-1133">Transmembrane helix</keyword>
<dbReference type="Proteomes" id="UP000593994">
    <property type="component" value="Chromosome"/>
</dbReference>
<dbReference type="Gene3D" id="3.30.450.20">
    <property type="entry name" value="PAS domain"/>
    <property type="match status" value="1"/>
</dbReference>
<evidence type="ECO:0000256" key="2">
    <source>
        <dbReference type="ARBA" id="ARBA00034247"/>
    </source>
</evidence>
<dbReference type="KEGG" id="sbal:HUE88_10880"/>
<evidence type="ECO:0000313" key="7">
    <source>
        <dbReference type="Proteomes" id="UP000593994"/>
    </source>
</evidence>
<reference evidence="6 7" key="1">
    <citation type="submission" date="2020-05" db="EMBL/GenBank/DDBJ databases">
        <title>Sulfurimonas marisnigri, sp. nov., and Sulfurimonas baltica, sp. nov., manganese oxide reducing chemolithoautotrophs of the class Epsilonproteobacteria isolated from the pelagic redoxclines of the Black and Baltic Seas and emended description of the genus Sulfurimonas.</title>
        <authorList>
            <person name="Henkel J.V."/>
            <person name="Laudan C."/>
            <person name="Werner J."/>
            <person name="Neu T."/>
            <person name="Plewe S."/>
            <person name="Sproer C."/>
            <person name="Bunk B."/>
            <person name="Schulz-Vogt H.N."/>
        </authorList>
    </citation>
    <scope>NUCLEOTIDE SEQUENCE [LARGE SCALE GENOMIC DNA]</scope>
    <source>
        <strain evidence="6 7">GD2</strain>
    </source>
</reference>
<keyword evidence="3" id="KW-0472">Membrane</keyword>
<dbReference type="InterPro" id="IPR013655">
    <property type="entry name" value="PAS_fold_3"/>
</dbReference>
<evidence type="ECO:0000313" key="6">
    <source>
        <dbReference type="EMBL" id="QOY51604.1"/>
    </source>
</evidence>
<dbReference type="Pfam" id="PF08447">
    <property type="entry name" value="PAS_3"/>
    <property type="match status" value="1"/>
</dbReference>
<evidence type="ECO:0000259" key="4">
    <source>
        <dbReference type="PROSITE" id="PS50112"/>
    </source>
</evidence>
<dbReference type="Gene3D" id="3.30.70.270">
    <property type="match status" value="1"/>
</dbReference>
<feature type="transmembrane region" description="Helical" evidence="3">
    <location>
        <begin position="7"/>
        <end position="26"/>
    </location>
</feature>
<evidence type="ECO:0000256" key="1">
    <source>
        <dbReference type="ARBA" id="ARBA00012528"/>
    </source>
</evidence>
<dbReference type="InterPro" id="IPR043128">
    <property type="entry name" value="Rev_trsase/Diguanyl_cyclase"/>
</dbReference>
<dbReference type="RefSeq" id="WP_194368948.1">
    <property type="nucleotide sequence ID" value="NZ_CP054492.1"/>
</dbReference>
<dbReference type="NCBIfam" id="TIGR00229">
    <property type="entry name" value="sensory_box"/>
    <property type="match status" value="1"/>
</dbReference>
<name>A0A7S7LVX6_9BACT</name>
<dbReference type="NCBIfam" id="TIGR00254">
    <property type="entry name" value="GGDEF"/>
    <property type="match status" value="1"/>
</dbReference>
<dbReference type="CDD" id="cd00130">
    <property type="entry name" value="PAS"/>
    <property type="match status" value="1"/>
</dbReference>
<dbReference type="AlphaFoldDB" id="A0A7S7LVX6"/>
<dbReference type="PROSITE" id="PS50112">
    <property type="entry name" value="PAS"/>
    <property type="match status" value="1"/>
</dbReference>
<dbReference type="PANTHER" id="PTHR45138:SF9">
    <property type="entry name" value="DIGUANYLATE CYCLASE DGCM-RELATED"/>
    <property type="match status" value="1"/>
</dbReference>
<dbReference type="Pfam" id="PF14827">
    <property type="entry name" value="dCache_3"/>
    <property type="match status" value="1"/>
</dbReference>
<keyword evidence="3" id="KW-0812">Transmembrane</keyword>
<dbReference type="CDD" id="cd01949">
    <property type="entry name" value="GGDEF"/>
    <property type="match status" value="1"/>
</dbReference>
<dbReference type="EMBL" id="CP054492">
    <property type="protein sequence ID" value="QOY51604.1"/>
    <property type="molecule type" value="Genomic_DNA"/>
</dbReference>
<dbReference type="Pfam" id="PF00990">
    <property type="entry name" value="GGDEF"/>
    <property type="match status" value="1"/>
</dbReference>
<dbReference type="SMART" id="SM00267">
    <property type="entry name" value="GGDEF"/>
    <property type="match status" value="1"/>
</dbReference>
<dbReference type="GO" id="GO:0052621">
    <property type="term" value="F:diguanylate cyclase activity"/>
    <property type="evidence" value="ECO:0007669"/>
    <property type="project" value="UniProtKB-EC"/>
</dbReference>
<dbReference type="PANTHER" id="PTHR45138">
    <property type="entry name" value="REGULATORY COMPONENTS OF SENSORY TRANSDUCTION SYSTEM"/>
    <property type="match status" value="1"/>
</dbReference>
<dbReference type="SUPFAM" id="SSF55073">
    <property type="entry name" value="Nucleotide cyclase"/>
    <property type="match status" value="1"/>
</dbReference>
<keyword evidence="7" id="KW-1185">Reference proteome</keyword>
<evidence type="ECO:0000256" key="3">
    <source>
        <dbReference type="SAM" id="Phobius"/>
    </source>
</evidence>
<comment type="catalytic activity">
    <reaction evidence="2">
        <text>2 GTP = 3',3'-c-di-GMP + 2 diphosphate</text>
        <dbReference type="Rhea" id="RHEA:24898"/>
        <dbReference type="ChEBI" id="CHEBI:33019"/>
        <dbReference type="ChEBI" id="CHEBI:37565"/>
        <dbReference type="ChEBI" id="CHEBI:58805"/>
        <dbReference type="EC" id="2.7.7.65"/>
    </reaction>
</comment>
<dbReference type="PROSITE" id="PS50887">
    <property type="entry name" value="GGDEF"/>
    <property type="match status" value="1"/>
</dbReference>
<accession>A0A7S7LVX6</accession>
<dbReference type="InterPro" id="IPR029150">
    <property type="entry name" value="dCache_3"/>
</dbReference>
<dbReference type="InterPro" id="IPR000160">
    <property type="entry name" value="GGDEF_dom"/>
</dbReference>
<proteinExistence type="predicted"/>
<feature type="domain" description="PAS" evidence="4">
    <location>
        <begin position="313"/>
        <end position="368"/>
    </location>
</feature>
<evidence type="ECO:0000259" key="5">
    <source>
        <dbReference type="PROSITE" id="PS50887"/>
    </source>
</evidence>
<dbReference type="EC" id="2.7.7.65" evidence="1"/>
<protein>
    <recommendedName>
        <fullName evidence="1">diguanylate cyclase</fullName>
        <ecNumber evidence="1">2.7.7.65</ecNumber>
    </recommendedName>
</protein>
<dbReference type="InterPro" id="IPR050469">
    <property type="entry name" value="Diguanylate_Cyclase"/>
</dbReference>
<sequence length="587" mass="68770">MSIKNKILLFITFILSIFSFALLTIIEVQQEEDMKILQTEYLKNTKNLYEKINKKYENFYSDKILFNSNFFYVKEAIKSRDKQLLYKLSSDTFIRLQKENPNLVIMNFHLPDNTLLLKMNQPHETYMYKNRSLLEKVHKSKEAAAGFYKDEDYLAYRIMQPIFYSEEYIGVLELGINIDYVLKDMKHYSNIEGVMFIENKLTYKTIENIEILDNIFEFSDIIKTRSSVYLSYFFSIKNSENISVANIHFFKNITKEANKFKKDEQIISTLLAGMVFLTLLVVSFGLKRSLKNLQESYDDFSEHKDMVDDNIIIVETSSDGTIVGVSNRFCEISGYKEKELISKPFEMIMDSEISEQTNKSIKESLQKDGEWSGDLKNRTKDGKIYWLSSKIESKIKDKKLICFNHIMHDVTYKKLNEDLLLGDELTNMYNRRYFNDLFPRTAKGIKRNGGCFNLIVLDIDDFKNYNDIYGHDNGDKAIVDISNVVIKSFRRPDDFCFRLGGAEFGIIFKTANEDEGYLYTQVLRKNIEMIRIKHEGNVIYKVLTASFGLVSVMSDNIGDEKEIYKLAYEHLYRAKEDGRNKVIRKLV</sequence>
<organism evidence="6 7">
    <name type="scientific">Candidatus Sulfurimonas baltica</name>
    <dbReference type="NCBI Taxonomy" id="2740404"/>
    <lineage>
        <taxon>Bacteria</taxon>
        <taxon>Pseudomonadati</taxon>
        <taxon>Campylobacterota</taxon>
        <taxon>Epsilonproteobacteria</taxon>
        <taxon>Campylobacterales</taxon>
        <taxon>Sulfurimonadaceae</taxon>
        <taxon>Sulfurimonas</taxon>
    </lineage>
</organism>
<dbReference type="InterPro" id="IPR029787">
    <property type="entry name" value="Nucleotide_cyclase"/>
</dbReference>
<dbReference type="InterPro" id="IPR035965">
    <property type="entry name" value="PAS-like_dom_sf"/>
</dbReference>
<dbReference type="SUPFAM" id="SSF55785">
    <property type="entry name" value="PYP-like sensor domain (PAS domain)"/>
    <property type="match status" value="1"/>
</dbReference>
<dbReference type="InterPro" id="IPR000014">
    <property type="entry name" value="PAS"/>
</dbReference>
<gene>
    <name evidence="6" type="ORF">HUE88_10880</name>
</gene>